<reference evidence="1" key="1">
    <citation type="submission" date="2020-05" db="EMBL/GenBank/DDBJ databases">
        <authorList>
            <person name="Chiriac C."/>
            <person name="Salcher M."/>
            <person name="Ghai R."/>
            <person name="Kavagutti S V."/>
        </authorList>
    </citation>
    <scope>NUCLEOTIDE SEQUENCE</scope>
</reference>
<accession>A0A6J6L7V4</accession>
<name>A0A6J6L7V4_9ZZZZ</name>
<proteinExistence type="predicted"/>
<evidence type="ECO:0000313" key="1">
    <source>
        <dbReference type="EMBL" id="CAB4657692.1"/>
    </source>
</evidence>
<dbReference type="AlphaFoldDB" id="A0A6J6L7V4"/>
<sequence>MDFLPFEAASKKKFDLWTVFDRLALQVDDALDDEIPQVLRPSIDTRAWARLTSATVQLWHQWLSGEGFQPRTPLDDDEFTFQLLSSISDIPSATWKSLTEARHICFVADLGELLMILRRFPSSDVAEQAIDVLINVCDNSLDLLNIARIAGLNLSYEHGRDQFVADVDRIASRMN</sequence>
<protein>
    <submittedName>
        <fullName evidence="1">Unannotated protein</fullName>
    </submittedName>
</protein>
<organism evidence="1">
    <name type="scientific">freshwater metagenome</name>
    <dbReference type="NCBI Taxonomy" id="449393"/>
    <lineage>
        <taxon>unclassified sequences</taxon>
        <taxon>metagenomes</taxon>
        <taxon>ecological metagenomes</taxon>
    </lineage>
</organism>
<dbReference type="EMBL" id="CAEZVV010000157">
    <property type="protein sequence ID" value="CAB4657692.1"/>
    <property type="molecule type" value="Genomic_DNA"/>
</dbReference>
<gene>
    <name evidence="1" type="ORF">UFOPK2143_01645</name>
</gene>